<evidence type="ECO:0000313" key="3">
    <source>
        <dbReference type="Proteomes" id="UP000175691"/>
    </source>
</evidence>
<evidence type="ECO:0000313" key="2">
    <source>
        <dbReference type="EMBL" id="OFC71237.1"/>
    </source>
</evidence>
<proteinExistence type="predicted"/>
<sequence length="87" mass="9405">MTHINTILAAALTLSVSTAPVSAGSVEKAQQNNADNVALQTQNPSSEQSLFGSFADVIEEKVNETLQQRLAEIEHTVIDTITQSFKY</sequence>
<keyword evidence="1" id="KW-0732">Signal</keyword>
<feature type="signal peptide" evidence="1">
    <location>
        <begin position="1"/>
        <end position="23"/>
    </location>
</feature>
<reference evidence="2 3" key="1">
    <citation type="submission" date="2016-08" db="EMBL/GenBank/DDBJ databases">
        <authorList>
            <person name="Seilhamer J.J."/>
        </authorList>
    </citation>
    <scope>NUCLEOTIDE SEQUENCE [LARGE SCALE GENOMIC DNA]</scope>
    <source>
        <strain evidence="2 3">KCTC 42603</strain>
    </source>
</reference>
<organism evidence="2 3">
    <name type="scientific">Alteromonas confluentis</name>
    <dbReference type="NCBI Taxonomy" id="1656094"/>
    <lineage>
        <taxon>Bacteria</taxon>
        <taxon>Pseudomonadati</taxon>
        <taxon>Pseudomonadota</taxon>
        <taxon>Gammaproteobacteria</taxon>
        <taxon>Alteromonadales</taxon>
        <taxon>Alteromonadaceae</taxon>
        <taxon>Alteromonas/Salinimonas group</taxon>
        <taxon>Alteromonas</taxon>
    </lineage>
</organism>
<dbReference type="AlphaFoldDB" id="A0A1E7ZCK3"/>
<accession>A0A1E7ZCK3</accession>
<dbReference type="EMBL" id="MDHN01000015">
    <property type="protein sequence ID" value="OFC71237.1"/>
    <property type="molecule type" value="Genomic_DNA"/>
</dbReference>
<gene>
    <name evidence="2" type="ORF">BFC18_08745</name>
</gene>
<dbReference type="STRING" id="1656094.BFC18_08745"/>
<feature type="chain" id="PRO_5009209695" evidence="1">
    <location>
        <begin position="24"/>
        <end position="87"/>
    </location>
</feature>
<dbReference type="RefSeq" id="WP_070124851.1">
    <property type="nucleotide sequence ID" value="NZ_MDHN01000015.1"/>
</dbReference>
<comment type="caution">
    <text evidence="2">The sequence shown here is derived from an EMBL/GenBank/DDBJ whole genome shotgun (WGS) entry which is preliminary data.</text>
</comment>
<dbReference type="Proteomes" id="UP000175691">
    <property type="component" value="Unassembled WGS sequence"/>
</dbReference>
<name>A0A1E7ZCK3_9ALTE</name>
<evidence type="ECO:0000256" key="1">
    <source>
        <dbReference type="SAM" id="SignalP"/>
    </source>
</evidence>
<keyword evidence="3" id="KW-1185">Reference proteome</keyword>
<protein>
    <submittedName>
        <fullName evidence="2">Uncharacterized protein</fullName>
    </submittedName>
</protein>